<comment type="caution">
    <text evidence="6">Lacks conserved residue(s) required for the propagation of feature annotation.</text>
</comment>
<reference evidence="7 8" key="1">
    <citation type="journal article" date="2014" name="Agronomy (Basel)">
        <title>A Draft Genome Sequence for Ensete ventricosum, the Drought-Tolerant Tree Against Hunger.</title>
        <authorList>
            <person name="Harrison J."/>
            <person name="Moore K.A."/>
            <person name="Paszkiewicz K."/>
            <person name="Jones T."/>
            <person name="Grant M."/>
            <person name="Ambacheew D."/>
            <person name="Muzemil S."/>
            <person name="Studholme D.J."/>
        </authorList>
    </citation>
    <scope>NUCLEOTIDE SEQUENCE [LARGE SCALE GENOMIC DNA]</scope>
</reference>
<dbReference type="PANTHER" id="PTHR12300">
    <property type="entry name" value="HVA22-LIKE PROTEINS"/>
    <property type="match status" value="1"/>
</dbReference>
<dbReference type="GO" id="GO:0016020">
    <property type="term" value="C:membrane"/>
    <property type="evidence" value="ECO:0007669"/>
    <property type="project" value="UniProtKB-SubCell"/>
</dbReference>
<name>A0A427AAQ1_ENSVE</name>
<sequence>YLVLICRPVVTLVYPLYASVKAIETESPVDDQQWLTYWVLYSFITLFELTFAKVLEWLVVIFFPS</sequence>
<evidence type="ECO:0000256" key="6">
    <source>
        <dbReference type="RuleBase" id="RU362006"/>
    </source>
</evidence>
<evidence type="ECO:0000313" key="8">
    <source>
        <dbReference type="Proteomes" id="UP000287651"/>
    </source>
</evidence>
<keyword evidence="4 6" id="KW-1133">Transmembrane helix</keyword>
<accession>A0A427AAQ1</accession>
<dbReference type="InterPro" id="IPR004345">
    <property type="entry name" value="TB2_DP1_HVA22"/>
</dbReference>
<protein>
    <recommendedName>
        <fullName evidence="6">HVA22-like protein</fullName>
    </recommendedName>
</protein>
<evidence type="ECO:0000256" key="5">
    <source>
        <dbReference type="ARBA" id="ARBA00023136"/>
    </source>
</evidence>
<comment type="subcellular location">
    <subcellularLocation>
        <location evidence="1 6">Membrane</location>
        <topology evidence="1 6">Multi-pass membrane protein</topology>
    </subcellularLocation>
</comment>
<feature type="transmembrane region" description="Helical" evidence="6">
    <location>
        <begin position="38"/>
        <end position="63"/>
    </location>
</feature>
<comment type="caution">
    <text evidence="7">The sequence shown here is derived from an EMBL/GenBank/DDBJ whole genome shotgun (WGS) entry which is preliminary data.</text>
</comment>
<dbReference type="Pfam" id="PF03134">
    <property type="entry name" value="TB2_DP1_HVA22"/>
    <property type="match status" value="1"/>
</dbReference>
<evidence type="ECO:0000256" key="1">
    <source>
        <dbReference type="ARBA" id="ARBA00004141"/>
    </source>
</evidence>
<dbReference type="Proteomes" id="UP000287651">
    <property type="component" value="Unassembled WGS sequence"/>
</dbReference>
<comment type="similarity">
    <text evidence="2 6">Belongs to the DP1 family.</text>
</comment>
<proteinExistence type="inferred from homology"/>
<evidence type="ECO:0000256" key="4">
    <source>
        <dbReference type="ARBA" id="ARBA00022989"/>
    </source>
</evidence>
<evidence type="ECO:0000256" key="3">
    <source>
        <dbReference type="ARBA" id="ARBA00022692"/>
    </source>
</evidence>
<dbReference type="EMBL" id="AMZH03003131">
    <property type="protein sequence ID" value="RRT73300.1"/>
    <property type="molecule type" value="Genomic_DNA"/>
</dbReference>
<evidence type="ECO:0000313" key="7">
    <source>
        <dbReference type="EMBL" id="RRT73300.1"/>
    </source>
</evidence>
<feature type="non-terminal residue" evidence="7">
    <location>
        <position position="1"/>
    </location>
</feature>
<gene>
    <name evidence="7" type="ORF">B296_00024791</name>
</gene>
<organism evidence="7 8">
    <name type="scientific">Ensete ventricosum</name>
    <name type="common">Abyssinian banana</name>
    <name type="synonym">Musa ensete</name>
    <dbReference type="NCBI Taxonomy" id="4639"/>
    <lineage>
        <taxon>Eukaryota</taxon>
        <taxon>Viridiplantae</taxon>
        <taxon>Streptophyta</taxon>
        <taxon>Embryophyta</taxon>
        <taxon>Tracheophyta</taxon>
        <taxon>Spermatophyta</taxon>
        <taxon>Magnoliopsida</taxon>
        <taxon>Liliopsida</taxon>
        <taxon>Zingiberales</taxon>
        <taxon>Musaceae</taxon>
        <taxon>Ensete</taxon>
    </lineage>
</organism>
<dbReference type="AlphaFoldDB" id="A0A427AAQ1"/>
<keyword evidence="3 6" id="KW-0812">Transmembrane</keyword>
<dbReference type="PANTHER" id="PTHR12300:SF161">
    <property type="entry name" value="RECEPTOR EXPRESSION-ENHANCING PROTEIN"/>
    <property type="match status" value="1"/>
</dbReference>
<keyword evidence="5 6" id="KW-0472">Membrane</keyword>
<evidence type="ECO:0000256" key="2">
    <source>
        <dbReference type="ARBA" id="ARBA00008573"/>
    </source>
</evidence>